<evidence type="ECO:0000313" key="1">
    <source>
        <dbReference type="EMBL" id="ARD23697.1"/>
    </source>
</evidence>
<dbReference type="Proteomes" id="UP000191820">
    <property type="component" value="Chromosome"/>
</dbReference>
<accession>A0ABM6JQG1</accession>
<reference evidence="1 2" key="1">
    <citation type="submission" date="2017-03" db="EMBL/GenBank/DDBJ databases">
        <title>Genome sequencing of Shewanella japonica KCTC 22435.</title>
        <authorList>
            <person name="Kim K.M."/>
        </authorList>
    </citation>
    <scope>NUCLEOTIDE SEQUENCE [LARGE SCALE GENOMIC DNA]</scope>
    <source>
        <strain evidence="1 2">KCTC 22435</strain>
    </source>
</reference>
<dbReference type="SFLD" id="SFLDG01129">
    <property type="entry name" value="C1.5:_HAD__Beta-PGM__Phosphata"/>
    <property type="match status" value="1"/>
</dbReference>
<dbReference type="NCBIfam" id="TIGR01509">
    <property type="entry name" value="HAD-SF-IA-v3"/>
    <property type="match status" value="1"/>
</dbReference>
<evidence type="ECO:0000313" key="2">
    <source>
        <dbReference type="Proteomes" id="UP000191820"/>
    </source>
</evidence>
<dbReference type="Gene3D" id="3.40.50.1000">
    <property type="entry name" value="HAD superfamily/HAD-like"/>
    <property type="match status" value="1"/>
</dbReference>
<name>A0ABM6JQG1_9GAMM</name>
<dbReference type="RefSeq" id="WP_080916655.1">
    <property type="nucleotide sequence ID" value="NZ_CP020472.1"/>
</dbReference>
<dbReference type="PANTHER" id="PTHR43885:SF1">
    <property type="entry name" value="SUPERFAMILY HYDROLASE, PUTATIVE (AFU_ORTHOLOGUE AFUA_4G13290)-RELATED"/>
    <property type="match status" value="1"/>
</dbReference>
<dbReference type="InterPro" id="IPR041492">
    <property type="entry name" value="HAD_2"/>
</dbReference>
<dbReference type="PRINTS" id="PR00413">
    <property type="entry name" value="HADHALOGNASE"/>
</dbReference>
<dbReference type="SFLD" id="SFLDS00003">
    <property type="entry name" value="Haloacid_Dehalogenase"/>
    <property type="match status" value="1"/>
</dbReference>
<dbReference type="InterPro" id="IPR036412">
    <property type="entry name" value="HAD-like_sf"/>
</dbReference>
<dbReference type="SUPFAM" id="SSF56784">
    <property type="entry name" value="HAD-like"/>
    <property type="match status" value="1"/>
</dbReference>
<protein>
    <submittedName>
        <fullName evidence="1">Phosphatase</fullName>
    </submittedName>
</protein>
<dbReference type="Gene3D" id="1.10.260.80">
    <property type="match status" value="1"/>
</dbReference>
<dbReference type="EMBL" id="CP020472">
    <property type="protein sequence ID" value="ARD23697.1"/>
    <property type="molecule type" value="Genomic_DNA"/>
</dbReference>
<gene>
    <name evidence="1" type="ORF">SJ2017_3446</name>
</gene>
<dbReference type="NCBIfam" id="TIGR01549">
    <property type="entry name" value="HAD-SF-IA-v1"/>
    <property type="match status" value="1"/>
</dbReference>
<sequence>MSPLTGIQGVIFDLDGTLVESELNFTHIKQELACPLNIDILDFIDALPTHIERQRAHDIIIQHETNDALNAKALPNMHPLLNTLKALSLPCAIVTRNSKAATATKLTQNNIDIDLVLTRECYPAKPAPDALLAIAKQWQLPAKTIIYVGDYLYDIQAAKNAGMTSVFINHHKQPDYQTQADVIVNNLAQLQQAIQASNPSST</sequence>
<dbReference type="Pfam" id="PF13419">
    <property type="entry name" value="HAD_2"/>
    <property type="match status" value="1"/>
</dbReference>
<dbReference type="InterPro" id="IPR006439">
    <property type="entry name" value="HAD-SF_hydro_IA"/>
</dbReference>
<dbReference type="InterPro" id="IPR023214">
    <property type="entry name" value="HAD_sf"/>
</dbReference>
<keyword evidence="2" id="KW-1185">Reference proteome</keyword>
<organism evidence="1 2">
    <name type="scientific">Shewanella japonica</name>
    <dbReference type="NCBI Taxonomy" id="93973"/>
    <lineage>
        <taxon>Bacteria</taxon>
        <taxon>Pseudomonadati</taxon>
        <taxon>Pseudomonadota</taxon>
        <taxon>Gammaproteobacteria</taxon>
        <taxon>Alteromonadales</taxon>
        <taxon>Shewanellaceae</taxon>
        <taxon>Shewanella</taxon>
    </lineage>
</organism>
<dbReference type="PANTHER" id="PTHR43885">
    <property type="entry name" value="HALOACID DEHALOGENASE-LIKE HYDROLASE"/>
    <property type="match status" value="1"/>
</dbReference>
<proteinExistence type="predicted"/>